<dbReference type="InterPro" id="IPR041355">
    <property type="entry name" value="Pre-SET_CXC"/>
</dbReference>
<dbReference type="Pfam" id="PF18264">
    <property type="entry name" value="preSET_CXC"/>
    <property type="match status" value="1"/>
</dbReference>
<dbReference type="OrthoDB" id="308383at2759"/>
<dbReference type="InterPro" id="IPR026489">
    <property type="entry name" value="CXC_dom"/>
</dbReference>
<evidence type="ECO:0000313" key="10">
    <source>
        <dbReference type="EMBL" id="OSX76156.1"/>
    </source>
</evidence>
<reference evidence="10 11" key="1">
    <citation type="submission" date="2017-03" db="EMBL/GenBank/DDBJ databases">
        <title>WGS assembly of Porphyra umbilicalis.</title>
        <authorList>
            <person name="Brawley S.H."/>
            <person name="Blouin N.A."/>
            <person name="Ficko-Blean E."/>
            <person name="Wheeler G.L."/>
            <person name="Lohr M."/>
            <person name="Goodson H.V."/>
            <person name="Jenkins J.W."/>
            <person name="Blaby-Haas C.E."/>
            <person name="Helliwell K.E."/>
            <person name="Chan C."/>
            <person name="Marriage T."/>
            <person name="Bhattacharya D."/>
            <person name="Klein A.S."/>
            <person name="Badis Y."/>
            <person name="Brodie J."/>
            <person name="Cao Y."/>
            <person name="Collen J."/>
            <person name="Dittami S.M."/>
            <person name="Gachon C.M."/>
            <person name="Green B.R."/>
            <person name="Karpowicz S."/>
            <person name="Kim J.W."/>
            <person name="Kudahl U."/>
            <person name="Lin S."/>
            <person name="Michel G."/>
            <person name="Mittag M."/>
            <person name="Olson B.J."/>
            <person name="Pangilinan J."/>
            <person name="Peng Y."/>
            <person name="Qiu H."/>
            <person name="Shu S."/>
            <person name="Singer J.T."/>
            <person name="Smith A.G."/>
            <person name="Sprecher B.N."/>
            <person name="Wagner V."/>
            <person name="Wang W."/>
            <person name="Wang Z.-Y."/>
            <person name="Yan J."/>
            <person name="Yarish C."/>
            <person name="Zoeuner-Riek S."/>
            <person name="Zhuang Y."/>
            <person name="Zou Y."/>
            <person name="Lindquist E.A."/>
            <person name="Grimwood J."/>
            <person name="Barry K."/>
            <person name="Rokhsar D.S."/>
            <person name="Schmutz J."/>
            <person name="Stiller J.W."/>
            <person name="Grossman A.R."/>
            <person name="Prochnik S.E."/>
        </authorList>
    </citation>
    <scope>NUCLEOTIDE SEQUENCE [LARGE SCALE GENOMIC DNA]</scope>
    <source>
        <strain evidence="10">4086291</strain>
    </source>
</reference>
<dbReference type="PANTHER" id="PTHR45747:SF4">
    <property type="entry name" value="HISTONE-LYSINE N-METHYLTRANSFERASE E(Z)"/>
    <property type="match status" value="1"/>
</dbReference>
<feature type="region of interest" description="Disordered" evidence="7">
    <location>
        <begin position="1680"/>
        <end position="1701"/>
    </location>
</feature>
<feature type="compositionally biased region" description="Polar residues" evidence="7">
    <location>
        <begin position="26"/>
        <end position="40"/>
    </location>
</feature>
<keyword evidence="5" id="KW-0804">Transcription</keyword>
<evidence type="ECO:0000256" key="4">
    <source>
        <dbReference type="ARBA" id="ARBA00023015"/>
    </source>
</evidence>
<feature type="region of interest" description="Disordered" evidence="7">
    <location>
        <begin position="1038"/>
        <end position="1060"/>
    </location>
</feature>
<gene>
    <name evidence="10" type="ORF">BU14_0204s0002</name>
</gene>
<evidence type="ECO:0000256" key="3">
    <source>
        <dbReference type="ARBA" id="ARBA00022691"/>
    </source>
</evidence>
<feature type="compositionally biased region" description="Basic residues" evidence="7">
    <location>
        <begin position="1626"/>
        <end position="1635"/>
    </location>
</feature>
<evidence type="ECO:0000256" key="6">
    <source>
        <dbReference type="ARBA" id="ARBA00048568"/>
    </source>
</evidence>
<evidence type="ECO:0008006" key="12">
    <source>
        <dbReference type="Google" id="ProtNLM"/>
    </source>
</evidence>
<keyword evidence="3" id="KW-0949">S-adenosyl-L-methionine</keyword>
<dbReference type="SMART" id="SM00317">
    <property type="entry name" value="SET"/>
    <property type="match status" value="1"/>
</dbReference>
<feature type="region of interest" description="Disordered" evidence="7">
    <location>
        <begin position="586"/>
        <end position="605"/>
    </location>
</feature>
<evidence type="ECO:0000259" key="8">
    <source>
        <dbReference type="PROSITE" id="PS50280"/>
    </source>
</evidence>
<dbReference type="GO" id="GO:0005634">
    <property type="term" value="C:nucleus"/>
    <property type="evidence" value="ECO:0007669"/>
    <property type="project" value="TreeGrafter"/>
</dbReference>
<dbReference type="GO" id="GO:0031507">
    <property type="term" value="P:heterochromatin formation"/>
    <property type="evidence" value="ECO:0007669"/>
    <property type="project" value="TreeGrafter"/>
</dbReference>
<accession>A0A1X6P5X5</accession>
<dbReference type="PROSITE" id="PS51633">
    <property type="entry name" value="CXC"/>
    <property type="match status" value="1"/>
</dbReference>
<proteinExistence type="predicted"/>
<protein>
    <recommendedName>
        <fullName evidence="12">SET domain-containing protein</fullName>
    </recommendedName>
</protein>
<evidence type="ECO:0000313" key="11">
    <source>
        <dbReference type="Proteomes" id="UP000218209"/>
    </source>
</evidence>
<dbReference type="Gene3D" id="2.170.270.10">
    <property type="entry name" value="SET domain"/>
    <property type="match status" value="1"/>
</dbReference>
<dbReference type="PROSITE" id="PS50280">
    <property type="entry name" value="SET"/>
    <property type="match status" value="1"/>
</dbReference>
<dbReference type="SUPFAM" id="SSF82199">
    <property type="entry name" value="SET domain"/>
    <property type="match status" value="1"/>
</dbReference>
<keyword evidence="1" id="KW-0489">Methyltransferase</keyword>
<keyword evidence="2" id="KW-0808">Transferase</keyword>
<keyword evidence="4" id="KW-0805">Transcription regulation</keyword>
<dbReference type="Proteomes" id="UP000218209">
    <property type="component" value="Unassembled WGS sequence"/>
</dbReference>
<feature type="domain" description="SET" evidence="8">
    <location>
        <begin position="1416"/>
        <end position="1532"/>
    </location>
</feature>
<evidence type="ECO:0000256" key="2">
    <source>
        <dbReference type="ARBA" id="ARBA00022679"/>
    </source>
</evidence>
<dbReference type="GO" id="GO:0140951">
    <property type="term" value="F:histone H3K27 trimethyltransferase activity"/>
    <property type="evidence" value="ECO:0007669"/>
    <property type="project" value="UniProtKB-EC"/>
</dbReference>
<dbReference type="GO" id="GO:0032259">
    <property type="term" value="P:methylation"/>
    <property type="evidence" value="ECO:0007669"/>
    <property type="project" value="UniProtKB-KW"/>
</dbReference>
<sequence length="1974" mass="208566">MRWGGCVQGVPRMRWRHPLHARKHGTSPTAHTMSTTSVRSNTHKSRFNFNRRALTDGSAHEVLTIGAVKPSSSEHLKALDGAPPRPPSASIGLELHPARPTSSVGHVASVPSPSGHIHDDASLWHEPVCFAVPLAVPARPCSCLVLPSTTVGNGVVFTNAAVTGDSDVVVHGRTAEVVIGGGGKAADAVVQQLLSFYRQQTADDGAAIRDRGKAPNVNVEWLAFLVSRSRTTRPSATAASSSRGFGQGAVGDGPVLRDLGEASHVDAERVLLGAAVGNDASGVGESGGPFEAYEVLLFFLFVVRPVDDDAAVAKEGQAVGTCVDLFVCGAAVDNGAAVVNRAKVVEVHAERDVLGVDPRLVGDGVAVAQGGEVVEAHLDEALGFSSALVDDAAVVNGAEDVEAHAERQEVRRPSWCTGIRTGVAVAEDAVAGDGCEAVEAQAVRVVGVCATVDGDAAVPTMSFSAARTDPGETVPRQETSSAGEWCGEDPSTDESASSIDADFEIDDAAAARSGDRRALWRVVARLSRRTKRRARRQRRSDVEKALHANRQVVWRQQAEVSSRTSGPPPPVCPVVAAQGADGVPDAVSGGHRGPPRKKRFLSAEGTASVANATVVSTPTPPATRISAPTPPAAAAVVVFKHRSEPLSVGTAQHHHPRREESRIPLAVVSLPSAVDNTDIHAGRRRLEKASSDATAFPVVSLRSSSPPPPMRMYCSVRHSWRRTHAPPPSRAVPHLGSTEDTMAARTTLTRKGPSVAVDSDDSDASGTCDESRAAGFFSLSRRSSRARARLAASVVVAEFGSGKRVLHILRRVLHVSRPSLLAMLEVVQRRAVLSRAAMTQREAWGRREAEMAKYLGGGRLAAVFASGTLPEQRLRSWPQGLLDVRDDIPSSPPGLSTAPWGDAKMAATTAGSDAAAAGLSTGECAWVSQQAAHVAKELAPAISFNRDVAAVREMLMVARLPDGGQRAAALPVLGTALNLVGVRASSPAMYFQGSHRTIVPLPMDVSVFSRDTFDKLLCRVCLVFSCIRHGLVLAEGGGASRWPPPVASPPDPRRVSSRPNSRVACRDCHVEGDATGASAAGAGGSAVVARGSVAGAEGSAAGVRRAAAGEGGSAVRFPGSVSGSGALTAGVQRATAGVRGAAHGAGCSWSAVDVALLRAAGRVVGKHDTCRLAKFVPSKSCPQVAVFLDSVGGWPPPVEAEDAVQAPVVADNDEGPVLPAPPVVTASTPRSSQDEAVPLASPFYPCRHFGPCHSRRCRCVRAGISCEKYCGCCNVRWAPVGPSFEDVPEGRLPTYAAGSVPVSVTSMCPNRVSCTCEHPSRCATDACPCFKVDRECDPDACTSCGAHHHPSSGVDNAGTARPLNASVAGCVVKKQLWRRAPHPSPAADGLLPRRREDDGVAMRRCRNVQAQLGLRARLVLGRSAAHGLGVFVAQAASRGDFVGEYVGELVTTATGHSRGVIYDAQHVSYLYAASEAVIIDATHIGSRTKFINHSSLSPNVEPRLLSIGSDIRVAFFAARPLAVGEELFFNYGYELPSWKPVSRHLDVDKAVLVEHPHVLDGLRKETGARNGPGASGDKGYWVVDIFETAPDDSESSRGEGSASGRPAGCAENQASSTDEQGTLSMRRAHMRQLPRGRWRRYRRRVAVNDYDALGRRAAGTAPTQSPGWGVDAVRVQEGKKDTGGKSCHAKAGQPHLISGPPRECRTVPSDERMIIVNAVLVFGCVFTVHHSADDGRRRMANVDRKEQRTSQITVLDGRTVSSGVKLQLIPSELVDIPDVAACPVCAIFFVSPSAIGEPSFRRAVYSSPCGVQSGVPSQRAVAPRATVFRQGLPTVTLAVLCAGYVVDSSGDEQLHPVASYGIGVIATAMNCLYCKGVFADWGTHRISSCPRRDFICRSMLPIESVFYLPEPCHNVHLRVVCSVCHEAGHRRFTQIPRLGRWYLNSKGRIIANPEQRAVEQGDFVCPLMQLEHLH</sequence>
<feature type="region of interest" description="Disordered" evidence="7">
    <location>
        <begin position="1590"/>
        <end position="1635"/>
    </location>
</feature>
<dbReference type="PANTHER" id="PTHR45747">
    <property type="entry name" value="HISTONE-LYSINE N-METHYLTRANSFERASE E(Z)"/>
    <property type="match status" value="1"/>
</dbReference>
<dbReference type="Pfam" id="PF00856">
    <property type="entry name" value="SET"/>
    <property type="match status" value="1"/>
</dbReference>
<evidence type="ECO:0000259" key="9">
    <source>
        <dbReference type="PROSITE" id="PS51633"/>
    </source>
</evidence>
<comment type="catalytic activity">
    <reaction evidence="6">
        <text>L-lysyl(27)-[histone H3] + 3 S-adenosyl-L-methionine = N(6),N(6),N(6)-trimethyl-L-lysyl(27)-[histone H3] + 3 S-adenosyl-L-homocysteine + 3 H(+)</text>
        <dbReference type="Rhea" id="RHEA:60292"/>
        <dbReference type="Rhea" id="RHEA-COMP:15535"/>
        <dbReference type="Rhea" id="RHEA-COMP:15548"/>
        <dbReference type="ChEBI" id="CHEBI:15378"/>
        <dbReference type="ChEBI" id="CHEBI:29969"/>
        <dbReference type="ChEBI" id="CHEBI:57856"/>
        <dbReference type="ChEBI" id="CHEBI:59789"/>
        <dbReference type="ChEBI" id="CHEBI:61961"/>
        <dbReference type="EC" id="2.1.1.356"/>
    </reaction>
</comment>
<feature type="region of interest" description="Disordered" evidence="7">
    <location>
        <begin position="465"/>
        <end position="500"/>
    </location>
</feature>
<keyword evidence="11" id="KW-1185">Reference proteome</keyword>
<evidence type="ECO:0000256" key="5">
    <source>
        <dbReference type="ARBA" id="ARBA00023163"/>
    </source>
</evidence>
<feature type="domain" description="CXC" evidence="9">
    <location>
        <begin position="1223"/>
        <end position="1361"/>
    </location>
</feature>
<feature type="region of interest" description="Disordered" evidence="7">
    <location>
        <begin position="20"/>
        <end position="43"/>
    </location>
</feature>
<dbReference type="InterPro" id="IPR045318">
    <property type="entry name" value="EZH1/2-like"/>
</dbReference>
<name>A0A1X6P5X5_PORUM</name>
<feature type="compositionally biased region" description="Low complexity" evidence="7">
    <location>
        <begin position="1598"/>
        <end position="1608"/>
    </location>
</feature>
<dbReference type="InterPro" id="IPR001214">
    <property type="entry name" value="SET_dom"/>
</dbReference>
<feature type="compositionally biased region" description="Polar residues" evidence="7">
    <location>
        <begin position="1612"/>
        <end position="1623"/>
    </location>
</feature>
<evidence type="ECO:0000256" key="1">
    <source>
        <dbReference type="ARBA" id="ARBA00022603"/>
    </source>
</evidence>
<dbReference type="InterPro" id="IPR046341">
    <property type="entry name" value="SET_dom_sf"/>
</dbReference>
<dbReference type="EMBL" id="KV918877">
    <property type="protein sequence ID" value="OSX76156.1"/>
    <property type="molecule type" value="Genomic_DNA"/>
</dbReference>
<organism evidence="10 11">
    <name type="scientific">Porphyra umbilicalis</name>
    <name type="common">Purple laver</name>
    <name type="synonym">Red alga</name>
    <dbReference type="NCBI Taxonomy" id="2786"/>
    <lineage>
        <taxon>Eukaryota</taxon>
        <taxon>Rhodophyta</taxon>
        <taxon>Bangiophyceae</taxon>
        <taxon>Bangiales</taxon>
        <taxon>Bangiaceae</taxon>
        <taxon>Porphyra</taxon>
    </lineage>
</organism>
<dbReference type="GO" id="GO:0003682">
    <property type="term" value="F:chromatin binding"/>
    <property type="evidence" value="ECO:0007669"/>
    <property type="project" value="TreeGrafter"/>
</dbReference>
<evidence type="ECO:0000256" key="7">
    <source>
        <dbReference type="SAM" id="MobiDB-lite"/>
    </source>
</evidence>